<evidence type="ECO:0000313" key="4">
    <source>
        <dbReference type="Proteomes" id="UP000197361"/>
    </source>
</evidence>
<reference evidence="3 4" key="1">
    <citation type="journal article" date="2010" name="Int. J. Syst. Evol. Microbiol.">
        <title>Sphingopyxis bauzanensis sp. nov., a psychrophilic bacterium isolated from soil.</title>
        <authorList>
            <person name="Zhang D.C."/>
            <person name="Liu H.C."/>
            <person name="Xin Y.H."/>
            <person name="Zhou Y.G."/>
            <person name="Schinner F."/>
            <person name="Margesin R."/>
        </authorList>
    </citation>
    <scope>NUCLEOTIDE SEQUENCE [LARGE SCALE GENOMIC DNA]</scope>
    <source>
        <strain evidence="3 4">DSM 22271</strain>
    </source>
</reference>
<evidence type="ECO:0000259" key="1">
    <source>
        <dbReference type="Pfam" id="PF08401"/>
    </source>
</evidence>
<dbReference type="Pfam" id="PF18818">
    <property type="entry name" value="MPTase-PolyVal"/>
    <property type="match status" value="1"/>
</dbReference>
<feature type="domain" description="Polyvalent protein metallopeptidase" evidence="2">
    <location>
        <begin position="151"/>
        <end position="276"/>
    </location>
</feature>
<dbReference type="Proteomes" id="UP000197361">
    <property type="component" value="Unassembled WGS sequence"/>
</dbReference>
<comment type="caution">
    <text evidence="3">The sequence shown here is derived from an EMBL/GenBank/DDBJ whole genome shotgun (WGS) entry which is preliminary data.</text>
</comment>
<feature type="domain" description="N-terminal" evidence="1">
    <location>
        <begin position="9"/>
        <end position="127"/>
    </location>
</feature>
<evidence type="ECO:0000313" key="3">
    <source>
        <dbReference type="EMBL" id="OWQ97690.1"/>
    </source>
</evidence>
<accession>A0A246JXA4</accession>
<evidence type="ECO:0000259" key="2">
    <source>
        <dbReference type="Pfam" id="PF18818"/>
    </source>
</evidence>
<keyword evidence="4" id="KW-1185">Reference proteome</keyword>
<dbReference type="EMBL" id="NISK01000002">
    <property type="protein sequence ID" value="OWQ97690.1"/>
    <property type="molecule type" value="Genomic_DNA"/>
</dbReference>
<evidence type="ECO:0008006" key="5">
    <source>
        <dbReference type="Google" id="ProtNLM"/>
    </source>
</evidence>
<dbReference type="InterPro" id="IPR041459">
    <property type="entry name" value="MPTase-PolyVal"/>
</dbReference>
<gene>
    <name evidence="3" type="ORF">CDQ92_10640</name>
</gene>
<organism evidence="3 4">
    <name type="scientific">Sphingopyxis bauzanensis</name>
    <dbReference type="NCBI Taxonomy" id="651663"/>
    <lineage>
        <taxon>Bacteria</taxon>
        <taxon>Pseudomonadati</taxon>
        <taxon>Pseudomonadota</taxon>
        <taxon>Alphaproteobacteria</taxon>
        <taxon>Sphingomonadales</taxon>
        <taxon>Sphingomonadaceae</taxon>
        <taxon>Sphingopyxis</taxon>
    </lineage>
</organism>
<dbReference type="InterPro" id="IPR013610">
    <property type="entry name" value="ArdC_N"/>
</dbReference>
<dbReference type="InterPro" id="IPR017113">
    <property type="entry name" value="Antirestriction_ArdC"/>
</dbReference>
<sequence>MEGSLQQTIFDRITNQIIAAIDAGASDYIMPWHRTGTMLDCPTNAITGRAYRGLNVLTLWIDGESAGFSTGKWATYRQWSEHGAQVRKGERGAPVFFWQKRDSRHTEHDEGDDRRRLGFVARAFTVFNADQVDGALFEVPPVLSDDERNAQADAFVRKVGATILHGGDRAYYAPGPDQVQMPEFGQFKSGAAYYSTLAHELTHWSGAKHRLDRNLRNRFGSADYAMEELIAELGAAFTCARLGLQTEPRRDHAPYIASWLKALRDDSRAIFTAASKAQEAADFLAQTETSSP</sequence>
<name>A0A246JXA4_9SPHN</name>
<protein>
    <recommendedName>
        <fullName evidence="5">Peptidase</fullName>
    </recommendedName>
</protein>
<dbReference type="GO" id="GO:0003697">
    <property type="term" value="F:single-stranded DNA binding"/>
    <property type="evidence" value="ECO:0007669"/>
    <property type="project" value="InterPro"/>
</dbReference>
<proteinExistence type="predicted"/>
<dbReference type="PIRSF" id="PIRSF037112">
    <property type="entry name" value="Antirestriction_ArdC"/>
    <property type="match status" value="1"/>
</dbReference>
<dbReference type="Pfam" id="PF08401">
    <property type="entry name" value="ArdcN"/>
    <property type="match status" value="1"/>
</dbReference>
<dbReference type="AlphaFoldDB" id="A0A246JXA4"/>